<dbReference type="PANTHER" id="PTHR12526:SF638">
    <property type="entry name" value="SPORE COAT PROTEIN SA"/>
    <property type="match status" value="1"/>
</dbReference>
<dbReference type="RefSeq" id="WP_040100535.1">
    <property type="nucleotide sequence ID" value="NZ_JWJD01000007.1"/>
</dbReference>
<evidence type="ECO:0000259" key="2">
    <source>
        <dbReference type="Pfam" id="PF13439"/>
    </source>
</evidence>
<evidence type="ECO:0000259" key="1">
    <source>
        <dbReference type="Pfam" id="PF00534"/>
    </source>
</evidence>
<keyword evidence="3" id="KW-0808">Transferase</keyword>
<evidence type="ECO:0000313" key="3">
    <source>
        <dbReference type="EMBL" id="KIH75767.1"/>
    </source>
</evidence>
<dbReference type="Gene3D" id="3.40.50.2000">
    <property type="entry name" value="Glycogen Phosphorylase B"/>
    <property type="match status" value="2"/>
</dbReference>
<name>A0A0C2HSM6_9BACT</name>
<protein>
    <submittedName>
        <fullName evidence="3">Glycosyl transferase</fullName>
    </submittedName>
</protein>
<dbReference type="AlphaFoldDB" id="A0A0C2HSM6"/>
<dbReference type="InterPro" id="IPR001296">
    <property type="entry name" value="Glyco_trans_1"/>
</dbReference>
<feature type="domain" description="Glycosyltransferase subfamily 4-like N-terminal" evidence="2">
    <location>
        <begin position="13"/>
        <end position="162"/>
    </location>
</feature>
<sequence length="364" mass="40968">MKVVQFLPELNEGGVERGTVELNREFIRRGLESVVISSGGKLVAQIERDGGTHIAFDVCSKNPLTAPWRILKLRALLRSLQPDILHARSRVPAWLVWLANRRLGYPFVTTVHGLNRPNKYSEIMTRGDRVITVGDPVRDHILKHYRVDPEKIRVIQRGVDMDQFDPAKVDRAFIDEFRKKYQLEGKYVVASVGRITWLKDYETFIAAISEVRVEIPEVVGLIVGGAHESKQNYLGDLQKLAKQLGVADQIVFSGSQAKIAEIYALSDVLVNASLKMGNIGRTIVEAFALDTPVIATTYEGLDNLVDNGVNGYLIKTRDPQDLAEKIRLVHQGAFKDIRKHLNPEYTLATMVERTLGVYRELCKT</sequence>
<gene>
    <name evidence="3" type="ORF">GFER_14290</name>
</gene>
<feature type="domain" description="Glycosyl transferase family 1" evidence="1">
    <location>
        <begin position="175"/>
        <end position="330"/>
    </location>
</feature>
<dbReference type="InterPro" id="IPR028098">
    <property type="entry name" value="Glyco_trans_4-like_N"/>
</dbReference>
<reference evidence="3 4" key="1">
    <citation type="submission" date="2014-12" db="EMBL/GenBank/DDBJ databases">
        <title>Genomes of Geoalkalibacter ferrihydriticus and Geoalkalibacter subterraneus, two haloalkaliphilic metal-reducing members of the Geobacteraceae.</title>
        <authorList>
            <person name="Badalamenti J.P."/>
            <person name="Torres C.I."/>
            <person name="Krajmalnik-Brown R."/>
            <person name="Bond D.R."/>
        </authorList>
    </citation>
    <scope>NUCLEOTIDE SEQUENCE [LARGE SCALE GENOMIC DNA]</scope>
    <source>
        <strain evidence="3 4">DSM 17813</strain>
    </source>
</reference>
<keyword evidence="4" id="KW-1185">Reference proteome</keyword>
<dbReference type="EMBL" id="JWJD01000007">
    <property type="protein sequence ID" value="KIH75767.1"/>
    <property type="molecule type" value="Genomic_DNA"/>
</dbReference>
<dbReference type="CDD" id="cd03819">
    <property type="entry name" value="GT4_WavL-like"/>
    <property type="match status" value="1"/>
</dbReference>
<dbReference type="PANTHER" id="PTHR12526">
    <property type="entry name" value="GLYCOSYLTRANSFERASE"/>
    <property type="match status" value="1"/>
</dbReference>
<dbReference type="Pfam" id="PF13439">
    <property type="entry name" value="Glyco_transf_4"/>
    <property type="match status" value="1"/>
</dbReference>
<dbReference type="Pfam" id="PF00534">
    <property type="entry name" value="Glycos_transf_1"/>
    <property type="match status" value="1"/>
</dbReference>
<dbReference type="GO" id="GO:0016757">
    <property type="term" value="F:glycosyltransferase activity"/>
    <property type="evidence" value="ECO:0007669"/>
    <property type="project" value="InterPro"/>
</dbReference>
<dbReference type="SUPFAM" id="SSF53756">
    <property type="entry name" value="UDP-Glycosyltransferase/glycogen phosphorylase"/>
    <property type="match status" value="1"/>
</dbReference>
<evidence type="ECO:0000313" key="4">
    <source>
        <dbReference type="Proteomes" id="UP000035068"/>
    </source>
</evidence>
<dbReference type="Proteomes" id="UP000035068">
    <property type="component" value="Unassembled WGS sequence"/>
</dbReference>
<proteinExistence type="predicted"/>
<comment type="caution">
    <text evidence="3">The sequence shown here is derived from an EMBL/GenBank/DDBJ whole genome shotgun (WGS) entry which is preliminary data.</text>
</comment>
<accession>A0A0C2HSM6</accession>
<organism evidence="3 4">
    <name type="scientific">Geoalkalibacter ferrihydriticus DSM 17813</name>
    <dbReference type="NCBI Taxonomy" id="1121915"/>
    <lineage>
        <taxon>Bacteria</taxon>
        <taxon>Pseudomonadati</taxon>
        <taxon>Thermodesulfobacteriota</taxon>
        <taxon>Desulfuromonadia</taxon>
        <taxon>Desulfuromonadales</taxon>
        <taxon>Geoalkalibacteraceae</taxon>
        <taxon>Geoalkalibacter</taxon>
    </lineage>
</organism>